<feature type="transmembrane region" description="Helical" evidence="1">
    <location>
        <begin position="133"/>
        <end position="150"/>
    </location>
</feature>
<evidence type="ECO:0000259" key="2">
    <source>
        <dbReference type="Pfam" id="PF14219"/>
    </source>
</evidence>
<protein>
    <recommendedName>
        <fullName evidence="2">DUF4328 domain-containing protein</fullName>
    </recommendedName>
</protein>
<keyword evidence="1" id="KW-1133">Transmembrane helix</keyword>
<dbReference type="Proteomes" id="UP001501020">
    <property type="component" value="Unassembled WGS sequence"/>
</dbReference>
<keyword evidence="1" id="KW-0472">Membrane</keyword>
<comment type="caution">
    <text evidence="3">The sequence shown here is derived from an EMBL/GenBank/DDBJ whole genome shotgun (WGS) entry which is preliminary data.</text>
</comment>
<feature type="transmembrane region" description="Helical" evidence="1">
    <location>
        <begin position="60"/>
        <end position="82"/>
    </location>
</feature>
<dbReference type="RefSeq" id="WP_344279503.1">
    <property type="nucleotide sequence ID" value="NZ_BAAAMR010000103.1"/>
</dbReference>
<dbReference type="EMBL" id="BAAAMR010000103">
    <property type="protein sequence ID" value="GAA2162186.1"/>
    <property type="molecule type" value="Genomic_DNA"/>
</dbReference>
<reference evidence="4" key="1">
    <citation type="journal article" date="2019" name="Int. J. Syst. Evol. Microbiol.">
        <title>The Global Catalogue of Microorganisms (GCM) 10K type strain sequencing project: providing services to taxonomists for standard genome sequencing and annotation.</title>
        <authorList>
            <consortium name="The Broad Institute Genomics Platform"/>
            <consortium name="The Broad Institute Genome Sequencing Center for Infectious Disease"/>
            <person name="Wu L."/>
            <person name="Ma J."/>
        </authorList>
    </citation>
    <scope>NUCLEOTIDE SEQUENCE [LARGE SCALE GENOMIC DNA]</scope>
    <source>
        <strain evidence="4">JCM 13850</strain>
    </source>
</reference>
<feature type="transmembrane region" description="Helical" evidence="1">
    <location>
        <begin position="14"/>
        <end position="39"/>
    </location>
</feature>
<evidence type="ECO:0000313" key="3">
    <source>
        <dbReference type="EMBL" id="GAA2162186.1"/>
    </source>
</evidence>
<evidence type="ECO:0000313" key="4">
    <source>
        <dbReference type="Proteomes" id="UP001501020"/>
    </source>
</evidence>
<feature type="transmembrane region" description="Helical" evidence="1">
    <location>
        <begin position="170"/>
        <end position="193"/>
    </location>
</feature>
<accession>A0ABP5M7V8</accession>
<gene>
    <name evidence="3" type="ORF">GCM10009727_77270</name>
</gene>
<name>A0ABP5M7V8_9ACTN</name>
<keyword evidence="4" id="KW-1185">Reference proteome</keyword>
<sequence length="225" mass="23836">MRPYAPEILRPPRAAALVAIAGLAANALLMIALAGLGLWTNALLDDEGLTSRTADLRNGLMTGVFAQLGLIVLTGVAVVVWLWRARTAAELIEEPEGWGRPWVIAGWFVPVLNFWIPRNVVASVWRASAPPASAWPVNAWWAAFVAWVLVGRLGDGDPSGTAGHVHQEITLYVISWAFGIVAAVLAAVVVWRITRFQEAQAVRLAQAAAASAAPAAPDAVASDPA</sequence>
<keyword evidence="1" id="KW-0812">Transmembrane</keyword>
<dbReference type="Pfam" id="PF14219">
    <property type="entry name" value="DUF4328"/>
    <property type="match status" value="1"/>
</dbReference>
<evidence type="ECO:0000256" key="1">
    <source>
        <dbReference type="SAM" id="Phobius"/>
    </source>
</evidence>
<feature type="domain" description="DUF4328" evidence="2">
    <location>
        <begin position="52"/>
        <end position="195"/>
    </location>
</feature>
<proteinExistence type="predicted"/>
<organism evidence="3 4">
    <name type="scientific">Actinomadura napierensis</name>
    <dbReference type="NCBI Taxonomy" id="267854"/>
    <lineage>
        <taxon>Bacteria</taxon>
        <taxon>Bacillati</taxon>
        <taxon>Actinomycetota</taxon>
        <taxon>Actinomycetes</taxon>
        <taxon>Streptosporangiales</taxon>
        <taxon>Thermomonosporaceae</taxon>
        <taxon>Actinomadura</taxon>
    </lineage>
</organism>
<dbReference type="InterPro" id="IPR025565">
    <property type="entry name" value="DUF4328"/>
</dbReference>